<dbReference type="InterPro" id="IPR023210">
    <property type="entry name" value="NADP_OxRdtase_dom"/>
</dbReference>
<dbReference type="GO" id="GO:0016491">
    <property type="term" value="F:oxidoreductase activity"/>
    <property type="evidence" value="ECO:0007669"/>
    <property type="project" value="UniProtKB-KW"/>
</dbReference>
<dbReference type="RefSeq" id="WP_203661573.1">
    <property type="nucleotide sequence ID" value="NZ_BAAAZM010000014.1"/>
</dbReference>
<dbReference type="InterPro" id="IPR050523">
    <property type="entry name" value="AKR_Detox_Biosynth"/>
</dbReference>
<dbReference type="SUPFAM" id="SSF51430">
    <property type="entry name" value="NAD(P)-linked oxidoreductase"/>
    <property type="match status" value="1"/>
</dbReference>
<sequence>MNARRLGPTDIEISPIGLGCLQFAGSGRLASLGARPIDQPTVDAVVGAALDAGVTWFDTAEGYGRGHSERALTSALTARGVPPGGATIATKWTPTGRTAGHLRRSIGDRLDHLQGHPVDLYQIHEPYSSLSSVPAQLRAMAALHHAGAVRAVGVSNFNARRMTTAYETLRAEGVPLASNQVQINLLHRGIEHSGVLDTARRLGVTLIAYSPLAGGILTGRYHDDPAQVATVPKGRRWTGRGAYGTAGLARTRPLIDALRTVAEAHDATVAQVALAWLVTYYGDTVVAIPGASRPAQATELAGAMRVTLTDAEVGRIDAISRRLA</sequence>
<dbReference type="AlphaFoldDB" id="A0A8J3JC34"/>
<accession>A0A8J3JC34</accession>
<comment type="caution">
    <text evidence="3">The sequence shown here is derived from an EMBL/GenBank/DDBJ whole genome shotgun (WGS) entry which is preliminary data.</text>
</comment>
<dbReference type="PRINTS" id="PR00069">
    <property type="entry name" value="ALDKETRDTASE"/>
</dbReference>
<dbReference type="PANTHER" id="PTHR43364">
    <property type="entry name" value="NADH-SPECIFIC METHYLGLYOXAL REDUCTASE-RELATED"/>
    <property type="match status" value="1"/>
</dbReference>
<dbReference type="PANTHER" id="PTHR43364:SF4">
    <property type="entry name" value="NAD(P)-LINKED OXIDOREDUCTASE SUPERFAMILY PROTEIN"/>
    <property type="match status" value="1"/>
</dbReference>
<gene>
    <name evidence="3" type="ORF">Aru02nite_49080</name>
</gene>
<evidence type="ECO:0000256" key="1">
    <source>
        <dbReference type="ARBA" id="ARBA00023002"/>
    </source>
</evidence>
<name>A0A8J3JC34_9ACTN</name>
<reference evidence="3" key="1">
    <citation type="submission" date="2021-01" db="EMBL/GenBank/DDBJ databases">
        <title>Whole genome shotgun sequence of Actinocatenispora rupis NBRC 107355.</title>
        <authorList>
            <person name="Komaki H."/>
            <person name="Tamura T."/>
        </authorList>
    </citation>
    <scope>NUCLEOTIDE SEQUENCE</scope>
    <source>
        <strain evidence="3">NBRC 107355</strain>
    </source>
</reference>
<feature type="domain" description="NADP-dependent oxidoreductase" evidence="2">
    <location>
        <begin position="16"/>
        <end position="320"/>
    </location>
</feature>
<dbReference type="InterPro" id="IPR018170">
    <property type="entry name" value="Aldo/ket_reductase_CS"/>
</dbReference>
<keyword evidence="4" id="KW-1185">Reference proteome</keyword>
<organism evidence="3 4">
    <name type="scientific">Actinocatenispora rupis</name>
    <dbReference type="NCBI Taxonomy" id="519421"/>
    <lineage>
        <taxon>Bacteria</taxon>
        <taxon>Bacillati</taxon>
        <taxon>Actinomycetota</taxon>
        <taxon>Actinomycetes</taxon>
        <taxon>Micromonosporales</taxon>
        <taxon>Micromonosporaceae</taxon>
        <taxon>Actinocatenispora</taxon>
    </lineage>
</organism>
<keyword evidence="1" id="KW-0560">Oxidoreductase</keyword>
<dbReference type="EMBL" id="BOMB01000028">
    <property type="protein sequence ID" value="GID14019.1"/>
    <property type="molecule type" value="Genomic_DNA"/>
</dbReference>
<protein>
    <submittedName>
        <fullName evidence="3">Oxidoreductase</fullName>
    </submittedName>
</protein>
<dbReference type="Pfam" id="PF00248">
    <property type="entry name" value="Aldo_ket_red"/>
    <property type="match status" value="1"/>
</dbReference>
<dbReference type="Gene3D" id="3.20.20.100">
    <property type="entry name" value="NADP-dependent oxidoreductase domain"/>
    <property type="match status" value="1"/>
</dbReference>
<dbReference type="InterPro" id="IPR036812">
    <property type="entry name" value="NAD(P)_OxRdtase_dom_sf"/>
</dbReference>
<proteinExistence type="predicted"/>
<evidence type="ECO:0000313" key="3">
    <source>
        <dbReference type="EMBL" id="GID14019.1"/>
    </source>
</evidence>
<evidence type="ECO:0000259" key="2">
    <source>
        <dbReference type="Pfam" id="PF00248"/>
    </source>
</evidence>
<dbReference type="InterPro" id="IPR020471">
    <property type="entry name" value="AKR"/>
</dbReference>
<dbReference type="PROSITE" id="PS00062">
    <property type="entry name" value="ALDOKETO_REDUCTASE_2"/>
    <property type="match status" value="1"/>
</dbReference>
<evidence type="ECO:0000313" key="4">
    <source>
        <dbReference type="Proteomes" id="UP000612808"/>
    </source>
</evidence>
<dbReference type="Proteomes" id="UP000612808">
    <property type="component" value="Unassembled WGS sequence"/>
</dbReference>